<evidence type="ECO:0000256" key="2">
    <source>
        <dbReference type="SAM" id="Phobius"/>
    </source>
</evidence>
<keyword evidence="2" id="KW-0812">Transmembrane</keyword>
<keyword evidence="2" id="KW-0472">Membrane</keyword>
<dbReference type="Pfam" id="PF19741">
    <property type="entry name" value="DUF6230"/>
    <property type="match status" value="1"/>
</dbReference>
<feature type="region of interest" description="Disordered" evidence="1">
    <location>
        <begin position="33"/>
        <end position="57"/>
    </location>
</feature>
<evidence type="ECO:0000313" key="3">
    <source>
        <dbReference type="EMBL" id="GHO58392.1"/>
    </source>
</evidence>
<proteinExistence type="predicted"/>
<keyword evidence="2" id="KW-1133">Transmembrane helix</keyword>
<evidence type="ECO:0000313" key="4">
    <source>
        <dbReference type="Proteomes" id="UP000654345"/>
    </source>
</evidence>
<dbReference type="InterPro" id="IPR046198">
    <property type="entry name" value="DUF6230"/>
</dbReference>
<gene>
    <name evidence="3" type="ORF">KSB_68670</name>
</gene>
<sequence>MPSPGQIAWFIDKQDDRLLFCGKRVCNLMEQESFADETPTNPDLHDEEQEQPEQEPAIGRVNRTAFWVVMLVALTFLSGMTVLLERGYIAMAAAVPIPVTVKASSIKTTRFRLYPGISQADGKTAVAVNQLDGTLSDLVISKTVSLPVVGNMTITLKAGQNNTPVTTTGLTTDLAGLSSESATFGGQAVSSNANGNAFEIDAQTVTLNNINISAPYMIANSMTLPGLTLTVS</sequence>
<dbReference type="EMBL" id="BNJG01000003">
    <property type="protein sequence ID" value="GHO58392.1"/>
    <property type="molecule type" value="Genomic_DNA"/>
</dbReference>
<protein>
    <submittedName>
        <fullName evidence="3">Uncharacterized protein</fullName>
    </submittedName>
</protein>
<dbReference type="Proteomes" id="UP000654345">
    <property type="component" value="Unassembled WGS sequence"/>
</dbReference>
<evidence type="ECO:0000256" key="1">
    <source>
        <dbReference type="SAM" id="MobiDB-lite"/>
    </source>
</evidence>
<feature type="transmembrane region" description="Helical" evidence="2">
    <location>
        <begin position="65"/>
        <end position="84"/>
    </location>
</feature>
<name>A0ABQ3V1D7_9CHLR</name>
<keyword evidence="4" id="KW-1185">Reference proteome</keyword>
<comment type="caution">
    <text evidence="3">The sequence shown here is derived from an EMBL/GenBank/DDBJ whole genome shotgun (WGS) entry which is preliminary data.</text>
</comment>
<accession>A0ABQ3V1D7</accession>
<organism evidence="3 4">
    <name type="scientific">Ktedonobacter robiniae</name>
    <dbReference type="NCBI Taxonomy" id="2778365"/>
    <lineage>
        <taxon>Bacteria</taxon>
        <taxon>Bacillati</taxon>
        <taxon>Chloroflexota</taxon>
        <taxon>Ktedonobacteria</taxon>
        <taxon>Ktedonobacterales</taxon>
        <taxon>Ktedonobacteraceae</taxon>
        <taxon>Ktedonobacter</taxon>
    </lineage>
</organism>
<reference evidence="3 4" key="1">
    <citation type="journal article" date="2021" name="Int. J. Syst. Evol. Microbiol.">
        <title>Reticulibacter mediterranei gen. nov., sp. nov., within the new family Reticulibacteraceae fam. nov., and Ktedonospora formicarum gen. nov., sp. nov., Ktedonobacter robiniae sp. nov., Dictyobacter formicarum sp. nov. and Dictyobacter arantiisoli sp. nov., belonging to the class Ktedonobacteria.</title>
        <authorList>
            <person name="Yabe S."/>
            <person name="Zheng Y."/>
            <person name="Wang C.M."/>
            <person name="Sakai Y."/>
            <person name="Abe K."/>
            <person name="Yokota A."/>
            <person name="Donadio S."/>
            <person name="Cavaletti L."/>
            <person name="Monciardini P."/>
        </authorList>
    </citation>
    <scope>NUCLEOTIDE SEQUENCE [LARGE SCALE GENOMIC DNA]</scope>
    <source>
        <strain evidence="3 4">SOSP1-30</strain>
    </source>
</reference>